<dbReference type="InterPro" id="IPR045853">
    <property type="entry name" value="Pep_chain_release_fac_I_sf"/>
</dbReference>
<dbReference type="Pfam" id="PF03462">
    <property type="entry name" value="PCRF"/>
    <property type="match status" value="1"/>
</dbReference>
<dbReference type="SUPFAM" id="SSF75620">
    <property type="entry name" value="Release factor"/>
    <property type="match status" value="1"/>
</dbReference>
<dbReference type="AlphaFoldDB" id="A0AAV0CQZ1"/>
<name>A0AAV0CQZ1_9ASTE</name>
<evidence type="ECO:0000313" key="2">
    <source>
        <dbReference type="EMBL" id="CAH9080566.1"/>
    </source>
</evidence>
<protein>
    <recommendedName>
        <fullName evidence="1">Peptide chain release factor domain-containing protein</fullName>
    </recommendedName>
</protein>
<sequence>MESMVVHSIVPPLLWLPLHDSKGTPFVKTANITKISSSTTGLHHSQSHHTYSQKRLIISLRSYNYLGLSRSSLHCNVCDPPSCSNATTTKEWAMQDFYTLRKEVGVTSHRVEEIRAAAGLQQREEVIASLEAAAADSSLWDDHAKAQQTLQALTDCKEKLKLLDDFMSQVGDAEMIIKLTEEMESIDTGLLEEAAGIIKGLNKAMDHFELTQLLSGPYDKEGAIVTITAGAGGTDAQCRTGLRCFSGCM</sequence>
<reference evidence="2" key="1">
    <citation type="submission" date="2022-07" db="EMBL/GenBank/DDBJ databases">
        <authorList>
            <person name="Macas J."/>
            <person name="Novak P."/>
            <person name="Neumann P."/>
        </authorList>
    </citation>
    <scope>NUCLEOTIDE SEQUENCE</scope>
</reference>
<feature type="domain" description="Peptide chain release factor" evidence="1">
    <location>
        <begin position="125"/>
        <end position="237"/>
    </location>
</feature>
<dbReference type="InterPro" id="IPR005139">
    <property type="entry name" value="PCRF"/>
</dbReference>
<comment type="caution">
    <text evidence="2">The sequence shown here is derived from an EMBL/GenBank/DDBJ whole genome shotgun (WGS) entry which is preliminary data.</text>
</comment>
<dbReference type="Proteomes" id="UP001152523">
    <property type="component" value="Unassembled WGS sequence"/>
</dbReference>
<dbReference type="GO" id="GO:0006415">
    <property type="term" value="P:translational termination"/>
    <property type="evidence" value="ECO:0007669"/>
    <property type="project" value="InterPro"/>
</dbReference>
<gene>
    <name evidence="2" type="ORF">CEPIT_LOCUS7347</name>
</gene>
<proteinExistence type="predicted"/>
<dbReference type="Gene3D" id="1.20.58.410">
    <property type="entry name" value="Release factor"/>
    <property type="match status" value="1"/>
</dbReference>
<dbReference type="EMBL" id="CAMAPF010000035">
    <property type="protein sequence ID" value="CAH9080566.1"/>
    <property type="molecule type" value="Genomic_DNA"/>
</dbReference>
<accession>A0AAV0CQZ1</accession>
<dbReference type="PANTHER" id="PTHR43116:SF3">
    <property type="entry name" value="CLASS I PEPTIDE CHAIN RELEASE FACTOR"/>
    <property type="match status" value="1"/>
</dbReference>
<evidence type="ECO:0000259" key="1">
    <source>
        <dbReference type="Pfam" id="PF03462"/>
    </source>
</evidence>
<dbReference type="PANTHER" id="PTHR43116">
    <property type="entry name" value="PEPTIDE CHAIN RELEASE FACTOR 2"/>
    <property type="match status" value="1"/>
</dbReference>
<evidence type="ECO:0000313" key="3">
    <source>
        <dbReference type="Proteomes" id="UP001152523"/>
    </source>
</evidence>
<keyword evidence="3" id="KW-1185">Reference proteome</keyword>
<organism evidence="2 3">
    <name type="scientific">Cuscuta epithymum</name>
    <dbReference type="NCBI Taxonomy" id="186058"/>
    <lineage>
        <taxon>Eukaryota</taxon>
        <taxon>Viridiplantae</taxon>
        <taxon>Streptophyta</taxon>
        <taxon>Embryophyta</taxon>
        <taxon>Tracheophyta</taxon>
        <taxon>Spermatophyta</taxon>
        <taxon>Magnoliopsida</taxon>
        <taxon>eudicotyledons</taxon>
        <taxon>Gunneridae</taxon>
        <taxon>Pentapetalae</taxon>
        <taxon>asterids</taxon>
        <taxon>lamiids</taxon>
        <taxon>Solanales</taxon>
        <taxon>Convolvulaceae</taxon>
        <taxon>Cuscuteae</taxon>
        <taxon>Cuscuta</taxon>
        <taxon>Cuscuta subgen. Cuscuta</taxon>
    </lineage>
</organism>